<dbReference type="InterPro" id="IPR036779">
    <property type="entry name" value="LysM_dom_sf"/>
</dbReference>
<reference evidence="4 5" key="1">
    <citation type="submission" date="2018-12" db="EMBL/GenBank/DDBJ databases">
        <title>Characterization and Draft Genome of Vibrio anguillarum J360 Marine Pathogen Isolated from an Outbreak in Lumpfish (Cyclopterus lumpus).</title>
        <authorList>
            <person name="Vasquez J.I."/>
            <person name="Cao T."/>
            <person name="Chakraborty S."/>
            <person name="Gnanagobal H."/>
            <person name="Wescot J."/>
            <person name="Boyce D."/>
            <person name="Santander J."/>
        </authorList>
    </citation>
    <scope>NUCLEOTIDE SEQUENCE [LARGE SCALE GENOMIC DNA]</scope>
    <source>
        <strain evidence="4 5">J360</strain>
    </source>
</reference>
<dbReference type="RefSeq" id="WP_103261238.1">
    <property type="nucleotide sequence ID" value="NZ_CP034672.1"/>
</dbReference>
<dbReference type="EMBL" id="CP034672">
    <property type="protein sequence ID" value="AZS25572.1"/>
    <property type="molecule type" value="Genomic_DNA"/>
</dbReference>
<dbReference type="AlphaFoldDB" id="A0A7U6FQQ4"/>
<keyword evidence="2" id="KW-0812">Transmembrane</keyword>
<dbReference type="CDD" id="cd00118">
    <property type="entry name" value="LysM"/>
    <property type="match status" value="1"/>
</dbReference>
<evidence type="ECO:0000313" key="5">
    <source>
        <dbReference type="Proteomes" id="UP000256923"/>
    </source>
</evidence>
<dbReference type="Gene3D" id="3.10.350.10">
    <property type="entry name" value="LysM domain"/>
    <property type="match status" value="1"/>
</dbReference>
<evidence type="ECO:0000259" key="3">
    <source>
        <dbReference type="PROSITE" id="PS51782"/>
    </source>
</evidence>
<sequence>MKCPVWLEQISYRVVRLTELMTYEFGQVEGDIERLDERTLGSALPQGMSYSSFMDKLKRGELALLTDSPSKPVMLQDGMSKSWELSTEGQEALSPEAKNAYLSRTRMSGGAAGGASSRGGASEPSIDETYVPEPVKPNQRETTSKIKYEYCFEIACSDETFKQNIGCAFELAKTKQEPVVGRWETERTDHGTKYTAYTAFDEPKKLVAKVASSSMGISVPESVQVKPIGSGVVREAFIPVVPSVQLGERLGLPTKGYYYHLCNSRLVQEYKLLGQGKSAFYATRSTHDQLNDEQGYNVYQSAILVYWKLEGKDVENQHLIYLEQQITREELDNLNDDWLAQHGIKLDINELLAASKQPVAERQNTQPAETQKAESKPETHTVGTDSKTNQRESWGAIAEQYGLSAKQLLDLNPQYDADPMKLKVGDQLVVSHKTEMEQQTDLKFGKPSVEVKKYNKPTNSIYEYSSSYIKGSTVKSVNSEDVVHDDLVIANLREFEEQIEFQLGFSIVEESKPLRDFWEQDLSDVSSKTKSLLQEHNQHLHDPLIPGEIVIFLTKEPSSEEEKAKLKALKDNSGMASAELSKLSPDQVALHQAYFEVIENKLVEYWNTGKPSDTFAYMGAVVGTIAPAMQKNLENVSSSLKKMDRLYLDLLSKKIDRASFVRQRQGLKKILDKQLDKLTQRTLKIPVDQGLKASLGINSTKSLIHNADEILKEGSVPELGGRVANTAKWITYAEKAGKLSLGLGVASGVYNVTHNCESLASCTRQAAIETGGVAGGWAGGMLGAGIAGLLVVGLSISAAPVVMLLYAGGALTGGFIGAGAGKELFEEKYDLLGFDSYLDSVEKELEKGIPVEVETYINSNRYSNFDMPKVF</sequence>
<name>A0A7U6FQQ4_VIBAN</name>
<keyword evidence="2" id="KW-0472">Membrane</keyword>
<protein>
    <submittedName>
        <fullName evidence="4">LysM peptidoglycan-binding domain-containing protein</fullName>
    </submittedName>
</protein>
<feature type="region of interest" description="Disordered" evidence="1">
    <location>
        <begin position="107"/>
        <end position="139"/>
    </location>
</feature>
<accession>A0A7U6FQQ4</accession>
<dbReference type="Proteomes" id="UP000256923">
    <property type="component" value="Chromosome 1"/>
</dbReference>
<feature type="transmembrane region" description="Helical" evidence="2">
    <location>
        <begin position="774"/>
        <end position="794"/>
    </location>
</feature>
<dbReference type="CDD" id="cd20709">
    <property type="entry name" value="MIX_V"/>
    <property type="match status" value="1"/>
</dbReference>
<evidence type="ECO:0000256" key="2">
    <source>
        <dbReference type="SAM" id="Phobius"/>
    </source>
</evidence>
<dbReference type="SMART" id="SM00257">
    <property type="entry name" value="LysM"/>
    <property type="match status" value="1"/>
</dbReference>
<evidence type="ECO:0000256" key="1">
    <source>
        <dbReference type="SAM" id="MobiDB-lite"/>
    </source>
</evidence>
<evidence type="ECO:0000313" key="4">
    <source>
        <dbReference type="EMBL" id="AZS25572.1"/>
    </source>
</evidence>
<feature type="domain" description="LysM" evidence="3">
    <location>
        <begin position="378"/>
        <end position="430"/>
    </location>
</feature>
<gene>
    <name evidence="4" type="ORF">DYL72_11465</name>
</gene>
<dbReference type="InterPro" id="IPR018392">
    <property type="entry name" value="LysM"/>
</dbReference>
<feature type="region of interest" description="Disordered" evidence="1">
    <location>
        <begin position="357"/>
        <end position="391"/>
    </location>
</feature>
<dbReference type="Pfam" id="PF01476">
    <property type="entry name" value="LysM"/>
    <property type="match status" value="1"/>
</dbReference>
<feature type="transmembrane region" description="Helical" evidence="2">
    <location>
        <begin position="801"/>
        <end position="821"/>
    </location>
</feature>
<proteinExistence type="predicted"/>
<keyword evidence="2" id="KW-1133">Transmembrane helix</keyword>
<organism evidence="4 5">
    <name type="scientific">Vibrio anguillarum</name>
    <name type="common">Listonella anguillarum</name>
    <dbReference type="NCBI Taxonomy" id="55601"/>
    <lineage>
        <taxon>Bacteria</taxon>
        <taxon>Pseudomonadati</taxon>
        <taxon>Pseudomonadota</taxon>
        <taxon>Gammaproteobacteria</taxon>
        <taxon>Vibrionales</taxon>
        <taxon>Vibrionaceae</taxon>
        <taxon>Vibrio</taxon>
    </lineage>
</organism>
<dbReference type="PROSITE" id="PS51782">
    <property type="entry name" value="LYSM"/>
    <property type="match status" value="1"/>
</dbReference>